<evidence type="ECO:0000313" key="3">
    <source>
        <dbReference type="EMBL" id="CAD2171996.1"/>
    </source>
</evidence>
<reference evidence="3 4" key="1">
    <citation type="submission" date="2020-08" db="EMBL/GenBank/DDBJ databases">
        <authorList>
            <person name="Koutsovoulos G."/>
            <person name="Danchin GJ E."/>
        </authorList>
    </citation>
    <scope>NUCLEOTIDE SEQUENCE [LARGE SCALE GENOMIC DNA]</scope>
</reference>
<feature type="signal peptide" evidence="2">
    <location>
        <begin position="1"/>
        <end position="23"/>
    </location>
</feature>
<feature type="region of interest" description="Disordered" evidence="1">
    <location>
        <begin position="148"/>
        <end position="185"/>
    </location>
</feature>
<organism evidence="3 4">
    <name type="scientific">Meloidogyne enterolobii</name>
    <name type="common">Root-knot nematode worm</name>
    <name type="synonym">Meloidogyne mayaguensis</name>
    <dbReference type="NCBI Taxonomy" id="390850"/>
    <lineage>
        <taxon>Eukaryota</taxon>
        <taxon>Metazoa</taxon>
        <taxon>Ecdysozoa</taxon>
        <taxon>Nematoda</taxon>
        <taxon>Chromadorea</taxon>
        <taxon>Rhabditida</taxon>
        <taxon>Tylenchina</taxon>
        <taxon>Tylenchomorpha</taxon>
        <taxon>Tylenchoidea</taxon>
        <taxon>Meloidogynidae</taxon>
        <taxon>Meloidogyninae</taxon>
        <taxon>Meloidogyne</taxon>
    </lineage>
</organism>
<evidence type="ECO:0000256" key="1">
    <source>
        <dbReference type="SAM" id="MobiDB-lite"/>
    </source>
</evidence>
<dbReference type="Proteomes" id="UP000580250">
    <property type="component" value="Unassembled WGS sequence"/>
</dbReference>
<dbReference type="EMBL" id="CAJEWN010000193">
    <property type="protein sequence ID" value="CAD2171996.1"/>
    <property type="molecule type" value="Genomic_DNA"/>
</dbReference>
<feature type="chain" id="PRO_5028273324" evidence="2">
    <location>
        <begin position="24"/>
        <end position="617"/>
    </location>
</feature>
<sequence length="617" mass="69000">MSFNKYLKIIILIFASIVALSVATFSPAPNINECNIEIILECVPSLDVSADVDLGIVDISAELGTKSSELLSAEVNLDSLASVSVEAGSKHNKKSNSSENKSKKSSENELLSVEGKLKSSEAELSVELLNLKSAEASNEFLLCKKLKHKKGKHPEHHHHNHKGTKKPKKPKKGKTTTARPKKHTSVTKKARPCRAILILELIRIKILRLNIHQQALFDVCINEIEAILLDVKLSLEVKVIKIAFKLKLFFLNNPDIELLICLEEIKGFGKVFEFILLGLKFNLANLEAVIEPLDIEGNSHLTIALENAIANNSCEIDVVVKIKLFIKFFKRICFKLDDDWKIERKHAYIAIVLRSFLSNKNDSCLLDAILKAKINGVLSVQEYLVFCDLFVSLSKVGPIVLSGDVNVNVLIKSLNLSINSKINLNVSILIEAKSFLNVVINFFKSEIDVNLRLKFLSEKFVLLSKECQDLVFSCLDLDIDLKIRFLSLIASSNLCINSNIAISIQTISEDFAECCKIDKHNNTDLLIALDVDLFPLLNVVEKLSFKSFRNSIFNCIHKLNPHNHKAALQCCLPFAKNVVVSKIFPKQLFLKIILWPVFVEVNGNLVFKTLCDFCGAC</sequence>
<accession>A0A6V7VAI2</accession>
<name>A0A6V7VAI2_MELEN</name>
<proteinExistence type="predicted"/>
<dbReference type="AlphaFoldDB" id="A0A6V7VAI2"/>
<evidence type="ECO:0000256" key="2">
    <source>
        <dbReference type="SAM" id="SignalP"/>
    </source>
</evidence>
<evidence type="ECO:0000313" key="4">
    <source>
        <dbReference type="Proteomes" id="UP000580250"/>
    </source>
</evidence>
<keyword evidence="2" id="KW-0732">Signal</keyword>
<protein>
    <submittedName>
        <fullName evidence="3">Uncharacterized protein</fullName>
    </submittedName>
</protein>
<comment type="caution">
    <text evidence="3">The sequence shown here is derived from an EMBL/GenBank/DDBJ whole genome shotgun (WGS) entry which is preliminary data.</text>
</comment>
<feature type="region of interest" description="Disordered" evidence="1">
    <location>
        <begin position="86"/>
        <end position="109"/>
    </location>
</feature>
<gene>
    <name evidence="3" type="ORF">MENT_LOCUS23528</name>
</gene>